<dbReference type="PANTHER" id="PTHR11161:SF4">
    <property type="entry name" value="DROP DEAD"/>
    <property type="match status" value="1"/>
</dbReference>
<sequence length="1596" mass="182091">MAAALLGKCIGLSALVLLFYTCCYGFKIREHGPQTIFTSGEQLHRAICASSIFGRCQEKTPTPSTSRKWHETPPPPQLATRRKSPVEMTSDDDDDREGARAKPERIGHSTNRHVDDKSQERSIELEDDDDGDVMVEVEEDSKENNESGEDVVDDSSEDGDEKEEKSEEAEEEEKEYYKVKRKSVEDEKQEVKVDRRKGEMKLTVKKSKEDESLKKNEATLFKGLKKVKYMEGSDGDDIEDIRKKKLEKCSKEIKSREDEDENDDEDEDNDEDEDEDEDGSDEESEEVVTPPPKKLEKVRYADKDKVKSTELPTPVIEKLKVETKKPAEPVKKQEEKSVETAKKPTEIQWKSPVVSKNVETAKTTKSDPESSKPIITSKSETKMVAVKPKEKEMISVTTEASKAKSKEPAKQPEKKKVETVSVRATPAKTAEVKRLDKVSKERTKVHAKVPSTLGQLNDALLSVPTFVPNFTAIEDLECQQHGMIFLRQLRGHKLWALQMLDASAKVPSGLLRGNVNQLGDFDECLGVMAHVKLNNVTIKVQGKYCLAYIDLYASHPDMRLPINMMQARSFIRGNMHDPGHFVPKFTTVNWALCLPAVCSAEDAENILEQALSHYNSTTGIKFTVDVEPHMCYVKEKSDSYSKETIGVLYFYATIVCLVLIATVRDYIVVSERKGNYSERIIMSFSLRRTVRSLLKVHSSEVDITCIHGIRTLVTITLYLAHQLIAISRLPFSNRIDLTEVANNPISSVLRVSMVYTDAFLLLSGVLTAYNMAHELKTRGEIRWFCRLIARYIRLTPALLAVVFWYAFVMEHMGLGPQWNSVVIPNAELCRSNAWTNLLYIQNFFPFEEMCATHSHQLALDMQLSLLAPMLVFFLECKPIIGILLIFFFILLSATLRYIATMSNYLSLVIFHGMSLKHLYKTANLTYMLPLHRATPYVFGVGLGVLLHYTGKNVRIHKVLVILGWLIAMALGSWSLFSPWHLARRDYVYDVEEATNYAVICPVVWALAICWFIFACHTNHGGIINRFMSNHWLVIFSRISYAVYLTQFAVFFFNVGTTRYSTEFQLLRAIDPLEAAVVLAVSIIITLFFDLPMQEIKNVIMESTDIQTVEVSSTEKPASEVIEETQKPIRPDQQPRKVYEEDEVASTGWDWQKDIIQGAAKSNNEVVEDEEQVDMPILKKSGRRKSFISHDSSEGEFVPAWDSVKELDRRYLTNDDVYREIGRRGTSVDRGYRGSEHDEEFFRSQQERDETLVGKERTPSRSSDSKRPFGKSEEYESVQRQTRPHLLSSAPDARKIYSSESEEEISQRRKLEKRHPSVEPRISDEEDWESELRIRRKQFMEKLATQDRESLLEEEDLASLKRRSSAEGKLALLKDPSADDNMDSWTDLSKLSQEDSELSDSGWNVMKKENTDTLPRSTSLGLFKRESIVKSQASEEDPDQQEREHPFKKAWQMQKSRSEEDGKYAIKDARDQAKTELKPKTDDVPTVEREPSGEQSSECEDVASFADDESESISFSRSRSTDTEDNRTYSRSEETASTEGGSANTSFEDNKANSKSDIEEDSSKFNWPDEEEQFEIYKASLKSKSEETDWTWEHEET</sequence>
<feature type="transmembrane region" description="Helical" evidence="2">
    <location>
        <begin position="996"/>
        <end position="1019"/>
    </location>
</feature>
<dbReference type="InterPro" id="IPR006621">
    <property type="entry name" value="Nose-resist-to-fluoxetine_N"/>
</dbReference>
<feature type="compositionally biased region" description="Basic and acidic residues" evidence="1">
    <location>
        <begin position="1220"/>
        <end position="1273"/>
    </location>
</feature>
<protein>
    <submittedName>
        <fullName evidence="4">Nose resistant to fluoxetine protein 6</fullName>
    </submittedName>
</protein>
<feature type="transmembrane region" description="Helical" evidence="2">
    <location>
        <begin position="865"/>
        <end position="890"/>
    </location>
</feature>
<feature type="compositionally biased region" description="Basic and acidic residues" evidence="1">
    <location>
        <begin position="97"/>
        <end position="124"/>
    </location>
</feature>
<dbReference type="InterPro" id="IPR002656">
    <property type="entry name" value="Acyl_transf_3_dom"/>
</dbReference>
<feature type="compositionally biased region" description="Acidic residues" evidence="1">
    <location>
        <begin position="258"/>
        <end position="286"/>
    </location>
</feature>
<keyword evidence="2" id="KW-0812">Transmembrane</keyword>
<dbReference type="PANTHER" id="PTHR11161">
    <property type="entry name" value="O-ACYLTRANSFERASE"/>
    <property type="match status" value="1"/>
</dbReference>
<dbReference type="EMBL" id="KQ434859">
    <property type="protein sequence ID" value="KZC08909.1"/>
    <property type="molecule type" value="Genomic_DNA"/>
</dbReference>
<keyword evidence="2" id="KW-0472">Membrane</keyword>
<feature type="compositionally biased region" description="Basic and acidic residues" evidence="1">
    <location>
        <begin position="1518"/>
        <end position="1533"/>
    </location>
</feature>
<feature type="compositionally biased region" description="Basic and acidic residues" evidence="1">
    <location>
        <begin position="401"/>
        <end position="418"/>
    </location>
</feature>
<dbReference type="GO" id="GO:0016747">
    <property type="term" value="F:acyltransferase activity, transferring groups other than amino-acyl groups"/>
    <property type="evidence" value="ECO:0007669"/>
    <property type="project" value="InterPro"/>
</dbReference>
<feature type="transmembrane region" description="Helical" evidence="2">
    <location>
        <begin position="1072"/>
        <end position="1090"/>
    </location>
</feature>
<feature type="compositionally biased region" description="Basic and acidic residues" evidence="1">
    <location>
        <begin position="317"/>
        <end position="345"/>
    </location>
</feature>
<accession>A0A154PAH9</accession>
<evidence type="ECO:0000313" key="5">
    <source>
        <dbReference type="Proteomes" id="UP000076502"/>
    </source>
</evidence>
<keyword evidence="5" id="KW-1185">Reference proteome</keyword>
<feature type="transmembrane region" description="Helical" evidence="2">
    <location>
        <begin position="958"/>
        <end position="976"/>
    </location>
</feature>
<dbReference type="Pfam" id="PF01757">
    <property type="entry name" value="Acyl_transf_3"/>
    <property type="match status" value="1"/>
</dbReference>
<feature type="region of interest" description="Disordered" evidence="1">
    <location>
        <begin position="58"/>
        <end position="422"/>
    </location>
</feature>
<feature type="region of interest" description="Disordered" evidence="1">
    <location>
        <begin position="1345"/>
        <end position="1570"/>
    </location>
</feature>
<feature type="domain" description="Nose resistant-to-fluoxetine protein N-terminal" evidence="3">
    <location>
        <begin position="475"/>
        <end position="624"/>
    </location>
</feature>
<feature type="compositionally biased region" description="Polar residues" evidence="1">
    <location>
        <begin position="1534"/>
        <end position="1546"/>
    </location>
</feature>
<feature type="transmembrane region" description="Helical" evidence="2">
    <location>
        <begin position="1031"/>
        <end position="1052"/>
    </location>
</feature>
<feature type="transmembrane region" description="Helical" evidence="2">
    <location>
        <begin position="791"/>
        <end position="808"/>
    </location>
</feature>
<evidence type="ECO:0000256" key="2">
    <source>
        <dbReference type="SAM" id="Phobius"/>
    </source>
</evidence>
<dbReference type="Pfam" id="PF20146">
    <property type="entry name" value="NRF"/>
    <property type="match status" value="1"/>
</dbReference>
<dbReference type="InterPro" id="IPR052728">
    <property type="entry name" value="O2_lipid_transport_reg"/>
</dbReference>
<organism evidence="4 5">
    <name type="scientific">Dufourea novaeangliae</name>
    <name type="common">Sweat bee</name>
    <dbReference type="NCBI Taxonomy" id="178035"/>
    <lineage>
        <taxon>Eukaryota</taxon>
        <taxon>Metazoa</taxon>
        <taxon>Ecdysozoa</taxon>
        <taxon>Arthropoda</taxon>
        <taxon>Hexapoda</taxon>
        <taxon>Insecta</taxon>
        <taxon>Pterygota</taxon>
        <taxon>Neoptera</taxon>
        <taxon>Endopterygota</taxon>
        <taxon>Hymenoptera</taxon>
        <taxon>Apocrita</taxon>
        <taxon>Aculeata</taxon>
        <taxon>Apoidea</taxon>
        <taxon>Anthophila</taxon>
        <taxon>Halictidae</taxon>
        <taxon>Rophitinae</taxon>
        <taxon>Dufourea</taxon>
    </lineage>
</organism>
<feature type="region of interest" description="Disordered" evidence="1">
    <location>
        <begin position="1113"/>
        <end position="1137"/>
    </location>
</feature>
<name>A0A154PAH9_DUFNO</name>
<feature type="compositionally biased region" description="Basic and acidic residues" evidence="1">
    <location>
        <begin position="1547"/>
        <end position="1562"/>
    </location>
</feature>
<dbReference type="OrthoDB" id="8196286at2759"/>
<feature type="region of interest" description="Disordered" evidence="1">
    <location>
        <begin position="1220"/>
        <end position="1327"/>
    </location>
</feature>
<feature type="compositionally biased region" description="Basic and acidic residues" evidence="1">
    <location>
        <begin position="175"/>
        <end position="217"/>
    </location>
</feature>
<feature type="transmembrane region" description="Helical" evidence="2">
    <location>
        <begin position="926"/>
        <end position="946"/>
    </location>
</feature>
<proteinExistence type="predicted"/>
<feature type="compositionally biased region" description="Basic and acidic residues" evidence="1">
    <location>
        <begin position="1123"/>
        <end position="1137"/>
    </location>
</feature>
<evidence type="ECO:0000313" key="4">
    <source>
        <dbReference type="EMBL" id="KZC08909.1"/>
    </source>
</evidence>
<feature type="compositionally biased region" description="Basic and acidic residues" evidence="1">
    <location>
        <begin position="1304"/>
        <end position="1322"/>
    </location>
</feature>
<keyword evidence="2" id="KW-1133">Transmembrane helix</keyword>
<reference evidence="4 5" key="1">
    <citation type="submission" date="2015-07" db="EMBL/GenBank/DDBJ databases">
        <title>The genome of Dufourea novaeangliae.</title>
        <authorList>
            <person name="Pan H."/>
            <person name="Kapheim K."/>
        </authorList>
    </citation>
    <scope>NUCLEOTIDE SEQUENCE [LARGE SCALE GENOMIC DNA]</scope>
    <source>
        <strain evidence="4">0120121106</strain>
        <tissue evidence="4">Whole body</tissue>
    </source>
</reference>
<feature type="compositionally biased region" description="Acidic residues" evidence="1">
    <location>
        <begin position="125"/>
        <end position="174"/>
    </location>
</feature>
<gene>
    <name evidence="4" type="ORF">WN55_11407</name>
</gene>
<feature type="compositionally biased region" description="Acidic residues" evidence="1">
    <location>
        <begin position="1496"/>
        <end position="1510"/>
    </location>
</feature>
<dbReference type="Proteomes" id="UP000076502">
    <property type="component" value="Unassembled WGS sequence"/>
</dbReference>
<evidence type="ECO:0000259" key="3">
    <source>
        <dbReference type="SMART" id="SM00703"/>
    </source>
</evidence>
<feature type="compositionally biased region" description="Basic and acidic residues" evidence="1">
    <location>
        <begin position="293"/>
        <end position="308"/>
    </location>
</feature>
<dbReference type="SMART" id="SM00703">
    <property type="entry name" value="NRF"/>
    <property type="match status" value="1"/>
</dbReference>
<evidence type="ECO:0000256" key="1">
    <source>
        <dbReference type="SAM" id="MobiDB-lite"/>
    </source>
</evidence>
<feature type="transmembrane region" description="Helical" evidence="2">
    <location>
        <begin position="648"/>
        <end position="669"/>
    </location>
</feature>
<feature type="compositionally biased region" description="Basic and acidic residues" evidence="1">
    <location>
        <begin position="247"/>
        <end position="257"/>
    </location>
</feature>
<feature type="compositionally biased region" description="Basic and acidic residues" evidence="1">
    <location>
        <begin position="1455"/>
        <end position="1491"/>
    </location>
</feature>